<evidence type="ECO:0000313" key="2">
    <source>
        <dbReference type="Proteomes" id="UP000289691"/>
    </source>
</evidence>
<dbReference type="RefSeq" id="WP_129069425.1">
    <property type="nucleotide sequence ID" value="NZ_RDFA01000004.1"/>
</dbReference>
<protein>
    <submittedName>
        <fullName evidence="1">Uncharacterized protein</fullName>
    </submittedName>
</protein>
<dbReference type="Proteomes" id="UP000289691">
    <property type="component" value="Unassembled WGS sequence"/>
</dbReference>
<name>A0A498KVP5_9EURY</name>
<reference evidence="1 2" key="1">
    <citation type="submission" date="2019-01" db="EMBL/GenBank/DDBJ databases">
        <title>Halorientalis sp. F13-25 a new haloarchaeum isolated from hypersaline water.</title>
        <authorList>
            <person name="Ana D.-V."/>
            <person name="Cristina S.-P."/>
            <person name="Antonio V."/>
        </authorList>
    </citation>
    <scope>NUCLEOTIDE SEQUENCE [LARGE SCALE GENOMIC DNA]</scope>
    <source>
        <strain evidence="1 2">F13-25</strain>
    </source>
</reference>
<accession>A0A498KVP5</accession>
<keyword evidence="2" id="KW-1185">Reference proteome</keyword>
<dbReference type="EMBL" id="RDFA01000004">
    <property type="protein sequence ID" value="RXK48588.1"/>
    <property type="molecule type" value="Genomic_DNA"/>
</dbReference>
<dbReference type="OrthoDB" id="239072at2157"/>
<organism evidence="1 2">
    <name type="scientific">Halorientalis pallida</name>
    <dbReference type="NCBI Taxonomy" id="2479928"/>
    <lineage>
        <taxon>Archaea</taxon>
        <taxon>Methanobacteriati</taxon>
        <taxon>Methanobacteriota</taxon>
        <taxon>Stenosarchaea group</taxon>
        <taxon>Halobacteria</taxon>
        <taxon>Halobacteriales</taxon>
        <taxon>Haloarculaceae</taxon>
        <taxon>Halorientalis</taxon>
    </lineage>
</organism>
<evidence type="ECO:0000313" key="1">
    <source>
        <dbReference type="EMBL" id="RXK48588.1"/>
    </source>
</evidence>
<sequence>MSTADAQEPDAALDDEWVDIRMTDPDVGEWELDAIVADGQLEYVDLRVREDLVAPFVECLTGDLSAGQRAALVDRLAADDGEDTGEDETPEN</sequence>
<comment type="caution">
    <text evidence="1">The sequence shown here is derived from an EMBL/GenBank/DDBJ whole genome shotgun (WGS) entry which is preliminary data.</text>
</comment>
<dbReference type="AlphaFoldDB" id="A0A498KVP5"/>
<gene>
    <name evidence="1" type="ORF">EAF64_13005</name>
</gene>
<proteinExistence type="predicted"/>